<dbReference type="OrthoDB" id="10538783at2759"/>
<proteinExistence type="predicted"/>
<evidence type="ECO:0000313" key="3">
    <source>
        <dbReference type="Proteomes" id="UP001163046"/>
    </source>
</evidence>
<dbReference type="AlphaFoldDB" id="A0A9X0CVA2"/>
<feature type="region of interest" description="Disordered" evidence="1">
    <location>
        <begin position="24"/>
        <end position="45"/>
    </location>
</feature>
<keyword evidence="3" id="KW-1185">Reference proteome</keyword>
<protein>
    <submittedName>
        <fullName evidence="2">Uncharacterized protein</fullName>
    </submittedName>
</protein>
<gene>
    <name evidence="2" type="ORF">OS493_031786</name>
</gene>
<name>A0A9X0CVA2_9CNID</name>
<sequence length="276" mass="32070">MKEKRTGDVFSHFSIADQRNTATSSESCRTWGERRGKRRKAGPGKRLVPDLNNLIPQVLGIGKPGLKGWKYFYHIMFLYFSSELKINVKCRSRKMPPNLAEKRVESNSGQPTTLRRFFQEKIVMLKSMLRYGVISCKLEDFQIWDPKFEVPDYIRKSLRQKYRDTPVAGVRIVLGVNGRLTWYVDPKLKELSWKEGLQVDANETLLLKTRLRYGLVSFQEDDLHFRYGDWEIPQHIANSLTQKYLATPCAELCIFSGEKGKLSMYSKSDWKKGKST</sequence>
<dbReference type="Proteomes" id="UP001163046">
    <property type="component" value="Unassembled WGS sequence"/>
</dbReference>
<comment type="caution">
    <text evidence="2">The sequence shown here is derived from an EMBL/GenBank/DDBJ whole genome shotgun (WGS) entry which is preliminary data.</text>
</comment>
<dbReference type="EMBL" id="MU826387">
    <property type="protein sequence ID" value="KAJ7376905.1"/>
    <property type="molecule type" value="Genomic_DNA"/>
</dbReference>
<evidence type="ECO:0000256" key="1">
    <source>
        <dbReference type="SAM" id="MobiDB-lite"/>
    </source>
</evidence>
<evidence type="ECO:0000313" key="2">
    <source>
        <dbReference type="EMBL" id="KAJ7376905.1"/>
    </source>
</evidence>
<reference evidence="2" key="1">
    <citation type="submission" date="2023-01" db="EMBL/GenBank/DDBJ databases">
        <title>Genome assembly of the deep-sea coral Lophelia pertusa.</title>
        <authorList>
            <person name="Herrera S."/>
            <person name="Cordes E."/>
        </authorList>
    </citation>
    <scope>NUCLEOTIDE SEQUENCE</scope>
    <source>
        <strain evidence="2">USNM1676648</strain>
        <tissue evidence="2">Polyp</tissue>
    </source>
</reference>
<accession>A0A9X0CVA2</accession>
<organism evidence="2 3">
    <name type="scientific">Desmophyllum pertusum</name>
    <dbReference type="NCBI Taxonomy" id="174260"/>
    <lineage>
        <taxon>Eukaryota</taxon>
        <taxon>Metazoa</taxon>
        <taxon>Cnidaria</taxon>
        <taxon>Anthozoa</taxon>
        <taxon>Hexacorallia</taxon>
        <taxon>Scleractinia</taxon>
        <taxon>Caryophylliina</taxon>
        <taxon>Caryophylliidae</taxon>
        <taxon>Desmophyllum</taxon>
    </lineage>
</organism>